<evidence type="ECO:0008006" key="2">
    <source>
        <dbReference type="Google" id="ProtNLM"/>
    </source>
</evidence>
<reference evidence="1" key="1">
    <citation type="submission" date="2013-07" db="EMBL/GenBank/DDBJ databases">
        <title>The genome of an arbuscular mycorrhizal fungus provides insights into the evolution of the oldest plant symbiosis.</title>
        <authorList>
            <consortium name="DOE Joint Genome Institute"/>
            <person name="Tisserant E."/>
            <person name="Malbreil M."/>
            <person name="Kuo A."/>
            <person name="Kohler A."/>
            <person name="Symeonidi A."/>
            <person name="Balestrini R."/>
            <person name="Charron P."/>
            <person name="Duensing N."/>
            <person name="Frei-dit-Frey N."/>
            <person name="Gianinazzi-Pearson V."/>
            <person name="Gilbert B."/>
            <person name="Handa Y."/>
            <person name="Hijri M."/>
            <person name="Kaul R."/>
            <person name="Kawaguchi M."/>
            <person name="Krajinski F."/>
            <person name="Lammers P."/>
            <person name="Lapierre D."/>
            <person name="Masclaux F.G."/>
            <person name="Murat C."/>
            <person name="Morin E."/>
            <person name="Ndikumana S."/>
            <person name="Pagni M."/>
            <person name="Petitpierre D."/>
            <person name="Requena N."/>
            <person name="Rosikiewicz P."/>
            <person name="Riley R."/>
            <person name="Saito K."/>
            <person name="San Clemente H."/>
            <person name="Shapiro H."/>
            <person name="van Tuinen D."/>
            <person name="Becard G."/>
            <person name="Bonfante P."/>
            <person name="Paszkowski U."/>
            <person name="Shachar-Hill Y."/>
            <person name="Young J.P."/>
            <person name="Sanders I.R."/>
            <person name="Henrissat B."/>
            <person name="Rensing S.A."/>
            <person name="Grigoriev I.V."/>
            <person name="Corradi N."/>
            <person name="Roux C."/>
            <person name="Martin F."/>
        </authorList>
    </citation>
    <scope>NUCLEOTIDE SEQUENCE</scope>
    <source>
        <strain evidence="1">DAOM 197198</strain>
    </source>
</reference>
<dbReference type="eggNOG" id="ENOG502RVHS">
    <property type="taxonomic scope" value="Eukaryota"/>
</dbReference>
<proteinExistence type="predicted"/>
<accession>U9UQK4</accession>
<protein>
    <recommendedName>
        <fullName evidence="2">Protein kinase domain-containing protein</fullName>
    </recommendedName>
</protein>
<sequence length="433" mass="51742">MSFQDSEDNKYYSKYLKKKFTNKSGNEQIDNFIQEMQLKIKDRHDIVLEWIPYEQFDKIIETNKNGFITVYSAIWKDGPLYKNWWNNKYTRDTNKEIILNCLYYSQYLIEFLINKIKKYVTDRTNRHKDYSKLYGISRNPDTNDYILVQSNSINLINWISGNEKIDNFIQEIQEHQNIVFEWIPYGQFNEINKTGKNGFMTVYSAIWKNGPLNYQHGRYKRDPNKEIALKYLHNSQDPVESIINEVKKHLIKKSHHKNFKIYGISQNPNTNDFILVQNNSINLINWISGNEKINEFIQEMQLKTNNLDIVFEWIPYNQFNEINETGKNGFMTVYSAIWKDGPLNYQYGRYKRDPNKEISLKCLHNSQDPVESLINEVKKHLVKKSHYKNFETYGISQNSDTNEFIIVQNNLINLINWVSSNDKIDDFIQEINW</sequence>
<dbReference type="AlphaFoldDB" id="U9UQK4"/>
<dbReference type="Gene3D" id="1.10.510.10">
    <property type="entry name" value="Transferase(Phosphotransferase) domain 1"/>
    <property type="match status" value="1"/>
</dbReference>
<dbReference type="SUPFAM" id="SSF56112">
    <property type="entry name" value="Protein kinase-like (PK-like)"/>
    <property type="match status" value="1"/>
</dbReference>
<dbReference type="HOGENOM" id="CLU_000288_7_8_1"/>
<name>U9UQK4_RHIID</name>
<organism evidence="1">
    <name type="scientific">Rhizophagus irregularis (strain DAOM 181602 / DAOM 197198 / MUCL 43194)</name>
    <name type="common">Arbuscular mycorrhizal fungus</name>
    <name type="synonym">Glomus intraradices</name>
    <dbReference type="NCBI Taxonomy" id="747089"/>
    <lineage>
        <taxon>Eukaryota</taxon>
        <taxon>Fungi</taxon>
        <taxon>Fungi incertae sedis</taxon>
        <taxon>Mucoromycota</taxon>
        <taxon>Glomeromycotina</taxon>
        <taxon>Glomeromycetes</taxon>
        <taxon>Glomerales</taxon>
        <taxon>Glomeraceae</taxon>
        <taxon>Rhizophagus</taxon>
    </lineage>
</organism>
<evidence type="ECO:0000313" key="1">
    <source>
        <dbReference type="EMBL" id="ESA22660.1"/>
    </source>
</evidence>
<dbReference type="EMBL" id="KI275391">
    <property type="protein sequence ID" value="ESA22660.1"/>
    <property type="molecule type" value="Genomic_DNA"/>
</dbReference>
<gene>
    <name evidence="1" type="ORF">GLOINDRAFT_16206</name>
</gene>
<dbReference type="InterPro" id="IPR011009">
    <property type="entry name" value="Kinase-like_dom_sf"/>
</dbReference>